<dbReference type="AlphaFoldDB" id="A0AAV0Z7T5"/>
<feature type="transmembrane region" description="Helical" evidence="1">
    <location>
        <begin position="47"/>
        <end position="66"/>
    </location>
</feature>
<evidence type="ECO:0000313" key="2">
    <source>
        <dbReference type="EMBL" id="CAI8594359.1"/>
    </source>
</evidence>
<keyword evidence="3" id="KW-1185">Reference proteome</keyword>
<keyword evidence="1" id="KW-1133">Transmembrane helix</keyword>
<organism evidence="2 3">
    <name type="scientific">Vicia faba</name>
    <name type="common">Broad bean</name>
    <name type="synonym">Faba vulgaris</name>
    <dbReference type="NCBI Taxonomy" id="3906"/>
    <lineage>
        <taxon>Eukaryota</taxon>
        <taxon>Viridiplantae</taxon>
        <taxon>Streptophyta</taxon>
        <taxon>Embryophyta</taxon>
        <taxon>Tracheophyta</taxon>
        <taxon>Spermatophyta</taxon>
        <taxon>Magnoliopsida</taxon>
        <taxon>eudicotyledons</taxon>
        <taxon>Gunneridae</taxon>
        <taxon>Pentapetalae</taxon>
        <taxon>rosids</taxon>
        <taxon>fabids</taxon>
        <taxon>Fabales</taxon>
        <taxon>Fabaceae</taxon>
        <taxon>Papilionoideae</taxon>
        <taxon>50 kb inversion clade</taxon>
        <taxon>NPAAA clade</taxon>
        <taxon>Hologalegina</taxon>
        <taxon>IRL clade</taxon>
        <taxon>Fabeae</taxon>
        <taxon>Vicia</taxon>
    </lineage>
</organism>
<feature type="transmembrane region" description="Helical" evidence="1">
    <location>
        <begin position="86"/>
        <end position="102"/>
    </location>
</feature>
<reference evidence="2 3" key="1">
    <citation type="submission" date="2023-01" db="EMBL/GenBank/DDBJ databases">
        <authorList>
            <person name="Kreplak J."/>
        </authorList>
    </citation>
    <scope>NUCLEOTIDE SEQUENCE [LARGE SCALE GENOMIC DNA]</scope>
</reference>
<name>A0AAV0Z7T5_VICFA</name>
<dbReference type="EMBL" id="OX451735">
    <property type="protein sequence ID" value="CAI8594359.1"/>
    <property type="molecule type" value="Genomic_DNA"/>
</dbReference>
<accession>A0AAV0Z7T5</accession>
<keyword evidence="1" id="KW-0812">Transmembrane</keyword>
<sequence length="175" mass="19917">MSSSSLLPSIMLYSIKIFHIMSPFLCSLNIAISFGTTLYRAYNQKDIPLIIFVVFVFFSSILLNYWSKLYDKLSGPDRSSSKGRNIKIGTWILLSIIMLGFACEFSTFMSFCECVCICVFMILGNGFIYYLCFVWEGCKSCGSKSFSIHYSWCADKNVRYKDFGSFIGVKGLDFV</sequence>
<feature type="transmembrane region" description="Helical" evidence="1">
    <location>
        <begin position="12"/>
        <end position="35"/>
    </location>
</feature>
<dbReference type="Proteomes" id="UP001157006">
    <property type="component" value="Chromosome 1S"/>
</dbReference>
<evidence type="ECO:0000313" key="3">
    <source>
        <dbReference type="Proteomes" id="UP001157006"/>
    </source>
</evidence>
<gene>
    <name evidence="2" type="ORF">VFH_I137480</name>
</gene>
<protein>
    <submittedName>
        <fullName evidence="2">Uncharacterized protein</fullName>
    </submittedName>
</protein>
<evidence type="ECO:0000256" key="1">
    <source>
        <dbReference type="SAM" id="Phobius"/>
    </source>
</evidence>
<keyword evidence="1" id="KW-0472">Membrane</keyword>
<feature type="transmembrane region" description="Helical" evidence="1">
    <location>
        <begin position="108"/>
        <end position="135"/>
    </location>
</feature>
<proteinExistence type="predicted"/>